<dbReference type="EMBL" id="JBEUOH010000007">
    <property type="protein sequence ID" value="KAL0892332.1"/>
    <property type="molecule type" value="Genomic_DNA"/>
</dbReference>
<dbReference type="InterPro" id="IPR042178">
    <property type="entry name" value="Serpin_sf_1"/>
</dbReference>
<dbReference type="InterPro" id="IPR023796">
    <property type="entry name" value="Serpin_dom"/>
</dbReference>
<dbReference type="InterPro" id="IPR042185">
    <property type="entry name" value="Serpin_sf_2"/>
</dbReference>
<dbReference type="InterPro" id="IPR036186">
    <property type="entry name" value="Serpin_sf"/>
</dbReference>
<reference evidence="6 7" key="1">
    <citation type="submission" date="2024-06" db="EMBL/GenBank/DDBJ databases">
        <title>A chromosome-level genome assembly of beet webworm, Loxostege sticticalis.</title>
        <authorList>
            <person name="Zhang Y."/>
        </authorList>
    </citation>
    <scope>NUCLEOTIDE SEQUENCE [LARGE SCALE GENOMIC DNA]</scope>
    <source>
        <strain evidence="6">AQ026</strain>
        <tissue evidence="6">Whole body</tissue>
    </source>
</reference>
<comment type="similarity">
    <text evidence="4">Belongs to the serpin family.</text>
</comment>
<dbReference type="Pfam" id="PF00079">
    <property type="entry name" value="Serpin"/>
    <property type="match status" value="1"/>
</dbReference>
<name>A0ABR3I7S1_LOXSC</name>
<dbReference type="SMART" id="SM00093">
    <property type="entry name" value="SERPIN"/>
    <property type="match status" value="1"/>
</dbReference>
<evidence type="ECO:0000259" key="5">
    <source>
        <dbReference type="SMART" id="SM00093"/>
    </source>
</evidence>
<gene>
    <name evidence="6" type="ORF">ABMA27_015475</name>
</gene>
<dbReference type="Gene3D" id="3.30.497.10">
    <property type="entry name" value="Antithrombin, subunit I, domain 2"/>
    <property type="match status" value="1"/>
</dbReference>
<keyword evidence="3" id="KW-1015">Disulfide bond</keyword>
<dbReference type="InterPro" id="IPR051368">
    <property type="entry name" value="SerProtInhib-TIL_Domain"/>
</dbReference>
<dbReference type="Gene3D" id="2.30.39.10">
    <property type="entry name" value="Alpha-1-antitrypsin, domain 1"/>
    <property type="match status" value="1"/>
</dbReference>
<dbReference type="PANTHER" id="PTHR23259:SF70">
    <property type="entry name" value="ACCESSORY GLAND PROTEIN ACP62F-RELATED"/>
    <property type="match status" value="1"/>
</dbReference>
<dbReference type="SUPFAM" id="SSF57567">
    <property type="entry name" value="Serine protease inhibitors"/>
    <property type="match status" value="12"/>
</dbReference>
<feature type="domain" description="Serpin" evidence="5">
    <location>
        <begin position="1098"/>
        <end position="1430"/>
    </location>
</feature>
<organism evidence="6 7">
    <name type="scientific">Loxostege sticticalis</name>
    <name type="common">Beet webworm moth</name>
    <dbReference type="NCBI Taxonomy" id="481309"/>
    <lineage>
        <taxon>Eukaryota</taxon>
        <taxon>Metazoa</taxon>
        <taxon>Ecdysozoa</taxon>
        <taxon>Arthropoda</taxon>
        <taxon>Hexapoda</taxon>
        <taxon>Insecta</taxon>
        <taxon>Pterygota</taxon>
        <taxon>Neoptera</taxon>
        <taxon>Endopterygota</taxon>
        <taxon>Lepidoptera</taxon>
        <taxon>Glossata</taxon>
        <taxon>Ditrysia</taxon>
        <taxon>Pyraloidea</taxon>
        <taxon>Crambidae</taxon>
        <taxon>Pyraustinae</taxon>
        <taxon>Loxostege</taxon>
    </lineage>
</organism>
<evidence type="ECO:0000256" key="1">
    <source>
        <dbReference type="ARBA" id="ARBA00022690"/>
    </source>
</evidence>
<dbReference type="CDD" id="cd19579">
    <property type="entry name" value="serpin1K-like"/>
    <property type="match status" value="1"/>
</dbReference>
<dbReference type="Gene3D" id="2.10.25.10">
    <property type="entry name" value="Laminin"/>
    <property type="match status" value="15"/>
</dbReference>
<evidence type="ECO:0000313" key="7">
    <source>
        <dbReference type="Proteomes" id="UP001549920"/>
    </source>
</evidence>
<dbReference type="InterPro" id="IPR036084">
    <property type="entry name" value="Ser_inhib-like_sf"/>
</dbReference>
<accession>A0ABR3I7S1</accession>
<evidence type="ECO:0000313" key="6">
    <source>
        <dbReference type="EMBL" id="KAL0892332.1"/>
    </source>
</evidence>
<comment type="caution">
    <text evidence="6">The sequence shown here is derived from an EMBL/GenBank/DDBJ whole genome shotgun (WGS) entry which is preliminary data.</text>
</comment>
<dbReference type="InterPro" id="IPR002919">
    <property type="entry name" value="TIL_dom"/>
</dbReference>
<keyword evidence="2" id="KW-0722">Serine protease inhibitor</keyword>
<dbReference type="Proteomes" id="UP001549920">
    <property type="component" value="Unassembled WGS sequence"/>
</dbReference>
<dbReference type="CDD" id="cd19941">
    <property type="entry name" value="TIL"/>
    <property type="match status" value="13"/>
</dbReference>
<dbReference type="Pfam" id="PF01826">
    <property type="entry name" value="TIL"/>
    <property type="match status" value="13"/>
</dbReference>
<feature type="non-terminal residue" evidence="6">
    <location>
        <position position="1"/>
    </location>
</feature>
<protein>
    <recommendedName>
        <fullName evidence="5">Serpin domain-containing protein</fullName>
    </recommendedName>
</protein>
<proteinExistence type="inferred from homology"/>
<keyword evidence="7" id="KW-1185">Reference proteome</keyword>
<keyword evidence="1" id="KW-0646">Protease inhibitor</keyword>
<sequence>TCGIDDNLIDCAPFPSPGDPDCPPPACQCKPQFFRDDKGNCVPWEKCPKKQPTCGPNEVYDECDAPCPGRSCDVDPRLVRCKAPPKPGDEECIKGCRCKDGFARNKEGQCIPREKCPPKQPVCGKNEVYDECDAPCPGRTCDVDPALVLCKPAPKPGDKDCVEGCRCIDGYARDQNGNCIPRDQCPPKPTCGPNEEYDPCPDCSPQTCEMMNQTYHCPRLPASKMGPGCHPSCRCKKEYFRNKIGECIHASDCAKCTKPHEYFSCGGACDNVCENIKEQNQTNCPIINIQCNKMCYCEADYARDYKGDCIPIKDCPTCPENERYDPCPATLCGPKTCDEAGFPLNCTQREEGAKCPGKPGCVCKDGYLRDKNGKCIPTDQCPSCGGDKNATLGCGVNCNRHCSDLDQEEPRMCILVCYPNSCDCRTDSQGRKYYYDSNLKMCVLAEDCTPQCKENEVYSECANGGCTKQKCTDINKPVVCVYPKICKKGCICAPGYLRAKNGTCVPSEQCDPPPKCKANEEFSKCGRDGCLKYYCSDLDLPPLCRDTFQCIPQCECKEGYLRASVDNSTCVPVDQCPRRCKENEQYSECPAGTCQPQTCKEAGYPVPCPIVGPDGKCSGDPGCICVPGYLRNDKGKCIPQDQCPPKCKANEEFSTCSNAICRAQYCADKDKPVACPAIAKGYCKKGCVCKEHYLRDKKGNCIPEKECKPNDSCKINEEYSTCSNAICRPQNCADKGKPVPCPEIEEEYCTKGCVCKKHFLRNKKGICVPEDECDHNDYNEQLSDCPSASCMPQTCKDALYPYICPPWSPGGCPEEPGCICSYGYLRDESGKCIPKDECQRCGNNERYVKCPTSLCVPFTCDQLGKPIACPRIIPGRCPDKPACVCNEGYVRNKKGVCIPKGKCPSCGGDPNARAGCGHLCSERCGNNKPVPKDCPCELNGCVCKPGYIYDAQQRKCVKKGHCSAPCKQNEVYTSCANGGCGKWNCTQYYQPDLCIDPIKCHPGCVCQKDYLRAPNGTCIPKDLCPAVLCPKPNEIYDSCILACPLRQCGIDDRAVLCAPDQPCQPPGCRCKDGTYRNTDDICVTWEECPKEPETGPYTCDDSVEQLLEDGNYNWTAHFMHIRCVFPRIISRLRAELNVILNIANRIFTTDVYPLTNEFLDDTKNVFDAVAESLDFSQPQAAADRINTWVSNETNNRIKDIATPDMFSSDTRLVLANAIYFLGNWVSQFDPNKTEDRPFYVSKEKTVQIPTMYQERYFKYGEHQDLKCKTLEMPYKGGNFSFLIYLSDDIEGLKTMLEQLKDPKAFFDSIGAMSYQKVQAYIPKIKCESEYDLSGIMRSGGMRDVFDSSKSNLTGILKQYERLFISAAKQKAFGLVNEIGTEAAAANIIVVGTTSAVSPPPRTYIFDAKQPFAFYIMYGRIPIFSGTFYGDSIP</sequence>
<evidence type="ECO:0000256" key="4">
    <source>
        <dbReference type="RuleBase" id="RU000411"/>
    </source>
</evidence>
<evidence type="ECO:0000256" key="3">
    <source>
        <dbReference type="ARBA" id="ARBA00023157"/>
    </source>
</evidence>
<dbReference type="PANTHER" id="PTHR23259">
    <property type="entry name" value="RIDDLE"/>
    <property type="match status" value="1"/>
</dbReference>
<evidence type="ECO:0000256" key="2">
    <source>
        <dbReference type="ARBA" id="ARBA00022900"/>
    </source>
</evidence>
<dbReference type="SUPFAM" id="SSF56574">
    <property type="entry name" value="Serpins"/>
    <property type="match status" value="1"/>
</dbReference>